<dbReference type="EMBL" id="CM047592">
    <property type="protein sequence ID" value="KAI9917939.1"/>
    <property type="molecule type" value="Genomic_DNA"/>
</dbReference>
<organism evidence="1 2">
    <name type="scientific">Peronosclerospora sorghi</name>
    <dbReference type="NCBI Taxonomy" id="230839"/>
    <lineage>
        <taxon>Eukaryota</taxon>
        <taxon>Sar</taxon>
        <taxon>Stramenopiles</taxon>
        <taxon>Oomycota</taxon>
        <taxon>Peronosporomycetes</taxon>
        <taxon>Peronosporales</taxon>
        <taxon>Peronosporaceae</taxon>
        <taxon>Peronosclerospora</taxon>
    </lineage>
</organism>
<comment type="caution">
    <text evidence="1">The sequence shown here is derived from an EMBL/GenBank/DDBJ whole genome shotgun (WGS) entry which is preliminary data.</text>
</comment>
<reference evidence="1 2" key="1">
    <citation type="journal article" date="2022" name="bioRxiv">
        <title>The genome of the oomycete Peronosclerospora sorghi, a cosmopolitan pathogen of maize and sorghum, is inflated with dispersed pseudogenes.</title>
        <authorList>
            <person name="Fletcher K."/>
            <person name="Martin F."/>
            <person name="Isakeit T."/>
            <person name="Cavanaugh K."/>
            <person name="Magill C."/>
            <person name="Michelmore R."/>
        </authorList>
    </citation>
    <scope>NUCLEOTIDE SEQUENCE [LARGE SCALE GENOMIC DNA]</scope>
    <source>
        <strain evidence="1">P6</strain>
    </source>
</reference>
<dbReference type="Proteomes" id="UP001163321">
    <property type="component" value="Chromosome 13"/>
</dbReference>
<proteinExistence type="predicted"/>
<sequence length="144" mass="15508">MATVSRLGNVAFIESSHKRDPTWNAGFKRFFSQHSIAWSCAECPVNTELGRDATAFGVSNAVKCTTSADTGTGGVPSPTSTQWTGYGCHCMSAGPCHGANESPVHTTKAVLDTVFAFLASPTPYEFQRRAARELRLTALLEHQQ</sequence>
<name>A0ACC0WGR4_9STRA</name>
<keyword evidence="2" id="KW-1185">Reference proteome</keyword>
<protein>
    <submittedName>
        <fullName evidence="1">Uncharacterized protein</fullName>
    </submittedName>
</protein>
<accession>A0ACC0WGR4</accession>
<evidence type="ECO:0000313" key="1">
    <source>
        <dbReference type="EMBL" id="KAI9917939.1"/>
    </source>
</evidence>
<evidence type="ECO:0000313" key="2">
    <source>
        <dbReference type="Proteomes" id="UP001163321"/>
    </source>
</evidence>
<gene>
    <name evidence="1" type="ORF">PsorP6_013234</name>
</gene>